<accession>A0A7X3K972</accession>
<sequence>MKNTLIRTAAVLGIALSLSACSTFNRTPPAGTPLADVTAKLGKPDAVYPDPAGGQVLEYRGQPMGQYNHMAHIGADGRLVAYEQALTSENFAKVQPARWTKDDVLRSFGRPAEVSRDRATGDEVWSYRYKQDGVWNSYRNIYFNVRGEVRRTDDTPDPLLDDRSKGL</sequence>
<organism evidence="2 3">
    <name type="scientific">Massilia cellulosiltytica</name>
    <dbReference type="NCBI Taxonomy" id="2683234"/>
    <lineage>
        <taxon>Bacteria</taxon>
        <taxon>Pseudomonadati</taxon>
        <taxon>Pseudomonadota</taxon>
        <taxon>Betaproteobacteria</taxon>
        <taxon>Burkholderiales</taxon>
        <taxon>Oxalobacteraceae</taxon>
        <taxon>Telluria group</taxon>
        <taxon>Massilia</taxon>
    </lineage>
</organism>
<proteinExistence type="predicted"/>
<evidence type="ECO:0008006" key="4">
    <source>
        <dbReference type="Google" id="ProtNLM"/>
    </source>
</evidence>
<dbReference type="EMBL" id="WSES01000007">
    <property type="protein sequence ID" value="MVW62673.1"/>
    <property type="molecule type" value="Genomic_DNA"/>
</dbReference>
<reference evidence="2 3" key="1">
    <citation type="submission" date="2019-12" db="EMBL/GenBank/DDBJ databases">
        <authorList>
            <person name="Li C."/>
            <person name="Zhao J."/>
        </authorList>
    </citation>
    <scope>NUCLEOTIDE SEQUENCE [LARGE SCALE GENOMIC DNA]</scope>
    <source>
        <strain evidence="2 3">NEAU-DD11</strain>
    </source>
</reference>
<dbReference type="RefSeq" id="WP_056137008.1">
    <property type="nucleotide sequence ID" value="NZ_WSES01000007.1"/>
</dbReference>
<evidence type="ECO:0000313" key="2">
    <source>
        <dbReference type="EMBL" id="MVW62673.1"/>
    </source>
</evidence>
<keyword evidence="1" id="KW-0732">Signal</keyword>
<gene>
    <name evidence="2" type="ORF">GPY61_22345</name>
</gene>
<evidence type="ECO:0000313" key="3">
    <source>
        <dbReference type="Proteomes" id="UP000443353"/>
    </source>
</evidence>
<feature type="signal peptide" evidence="1">
    <location>
        <begin position="1"/>
        <end position="22"/>
    </location>
</feature>
<name>A0A7X3K972_9BURK</name>
<keyword evidence="3" id="KW-1185">Reference proteome</keyword>
<dbReference type="PROSITE" id="PS51257">
    <property type="entry name" value="PROKAR_LIPOPROTEIN"/>
    <property type="match status" value="1"/>
</dbReference>
<dbReference type="AlphaFoldDB" id="A0A7X3K972"/>
<protein>
    <recommendedName>
        <fullName evidence="4">Outer membrane protein assembly factor BamE</fullName>
    </recommendedName>
</protein>
<dbReference type="Proteomes" id="UP000443353">
    <property type="component" value="Unassembled WGS sequence"/>
</dbReference>
<comment type="caution">
    <text evidence="2">The sequence shown here is derived from an EMBL/GenBank/DDBJ whole genome shotgun (WGS) entry which is preliminary data.</text>
</comment>
<evidence type="ECO:0000256" key="1">
    <source>
        <dbReference type="SAM" id="SignalP"/>
    </source>
</evidence>
<feature type="chain" id="PRO_5031067179" description="Outer membrane protein assembly factor BamE" evidence="1">
    <location>
        <begin position="23"/>
        <end position="167"/>
    </location>
</feature>